<comment type="similarity">
    <text evidence="10">Belongs to the TRM5 / TYW2 family.</text>
</comment>
<keyword evidence="2 10" id="KW-0963">Cytoplasm</keyword>
<feature type="binding site" evidence="10">
    <location>
        <begin position="402"/>
        <end position="403"/>
    </location>
    <ligand>
        <name>S-adenosyl-L-methionine</name>
        <dbReference type="ChEBI" id="CHEBI:59789"/>
    </ligand>
</feature>
<dbReference type="eggNOG" id="KOG2078">
    <property type="taxonomic scope" value="Eukaryota"/>
</dbReference>
<evidence type="ECO:0000256" key="2">
    <source>
        <dbReference type="ARBA" id="ARBA00022490"/>
    </source>
</evidence>
<dbReference type="Proteomes" id="UP000001876">
    <property type="component" value="Unassembled WGS sequence"/>
</dbReference>
<evidence type="ECO:0000256" key="5">
    <source>
        <dbReference type="ARBA" id="ARBA00022691"/>
    </source>
</evidence>
<evidence type="ECO:0000313" key="13">
    <source>
        <dbReference type="EMBL" id="EEH58871.1"/>
    </source>
</evidence>
<evidence type="ECO:0000256" key="9">
    <source>
        <dbReference type="ARBA" id="ARBA00047783"/>
    </source>
</evidence>
<dbReference type="RefSeq" id="XP_003057226.1">
    <property type="nucleotide sequence ID" value="XM_003057180.1"/>
</dbReference>
<name>C1MP56_MICPC</name>
<keyword evidence="8 10" id="KW-0539">Nucleus</keyword>
<dbReference type="InterPro" id="IPR056744">
    <property type="entry name" value="TRM5/TYW2-like_N"/>
</dbReference>
<dbReference type="PANTHER" id="PTHR23245">
    <property type="entry name" value="TRNA METHYLTRANSFERASE"/>
    <property type="match status" value="1"/>
</dbReference>
<dbReference type="Pfam" id="PF02475">
    <property type="entry name" value="TRM5-TYW2_MTfase"/>
    <property type="match status" value="1"/>
</dbReference>
<dbReference type="GO" id="GO:0002939">
    <property type="term" value="P:tRNA N1-guanine methylation"/>
    <property type="evidence" value="ECO:0007669"/>
    <property type="project" value="TreeGrafter"/>
</dbReference>
<reference evidence="13 14" key="1">
    <citation type="journal article" date="2009" name="Science">
        <title>Green evolution and dynamic adaptations revealed by genomes of the marine picoeukaryotes Micromonas.</title>
        <authorList>
            <person name="Worden A.Z."/>
            <person name="Lee J.H."/>
            <person name="Mock T."/>
            <person name="Rouze P."/>
            <person name="Simmons M.P."/>
            <person name="Aerts A.L."/>
            <person name="Allen A.E."/>
            <person name="Cuvelier M.L."/>
            <person name="Derelle E."/>
            <person name="Everett M.V."/>
            <person name="Foulon E."/>
            <person name="Grimwood J."/>
            <person name="Gundlach H."/>
            <person name="Henrissat B."/>
            <person name="Napoli C."/>
            <person name="McDonald S.M."/>
            <person name="Parker M.S."/>
            <person name="Rombauts S."/>
            <person name="Salamov A."/>
            <person name="Von Dassow P."/>
            <person name="Badger J.H."/>
            <person name="Coutinho P.M."/>
            <person name="Demir E."/>
            <person name="Dubchak I."/>
            <person name="Gentemann C."/>
            <person name="Eikrem W."/>
            <person name="Gready J.E."/>
            <person name="John U."/>
            <person name="Lanier W."/>
            <person name="Lindquist E.A."/>
            <person name="Lucas S."/>
            <person name="Mayer K.F."/>
            <person name="Moreau H."/>
            <person name="Not F."/>
            <person name="Otillar R."/>
            <person name="Panaud O."/>
            <person name="Pangilinan J."/>
            <person name="Paulsen I."/>
            <person name="Piegu B."/>
            <person name="Poliakov A."/>
            <person name="Robbens S."/>
            <person name="Schmutz J."/>
            <person name="Toulza E."/>
            <person name="Wyss T."/>
            <person name="Zelensky A."/>
            <person name="Zhou K."/>
            <person name="Armbrust E.V."/>
            <person name="Bhattacharya D."/>
            <person name="Goodenough U.W."/>
            <person name="Van de Peer Y."/>
            <person name="Grigoriev I.V."/>
        </authorList>
    </citation>
    <scope>NUCLEOTIDE SEQUENCE [LARGE SCALE GENOMIC DNA]</scope>
    <source>
        <strain evidence="13 14">CCMP1545</strain>
    </source>
</reference>
<keyword evidence="14" id="KW-1185">Reference proteome</keyword>
<feature type="binding site" evidence="10">
    <location>
        <position position="334"/>
    </location>
    <ligand>
        <name>S-adenosyl-L-methionine</name>
        <dbReference type="ChEBI" id="CHEBI:59789"/>
    </ligand>
</feature>
<evidence type="ECO:0000313" key="14">
    <source>
        <dbReference type="Proteomes" id="UP000001876"/>
    </source>
</evidence>
<evidence type="ECO:0000256" key="6">
    <source>
        <dbReference type="ARBA" id="ARBA00022694"/>
    </source>
</evidence>
<dbReference type="STRING" id="564608.C1MP56"/>
<evidence type="ECO:0000259" key="12">
    <source>
        <dbReference type="PROSITE" id="PS51684"/>
    </source>
</evidence>
<evidence type="ECO:0000256" key="4">
    <source>
        <dbReference type="ARBA" id="ARBA00022679"/>
    </source>
</evidence>
<feature type="compositionally biased region" description="Gly residues" evidence="11">
    <location>
        <begin position="73"/>
        <end position="86"/>
    </location>
</feature>
<dbReference type="PROSITE" id="PS51684">
    <property type="entry name" value="SAM_MT_TRM5_TYW2"/>
    <property type="match status" value="1"/>
</dbReference>
<dbReference type="FunFam" id="3.30.300.110:FF:000001">
    <property type="entry name" value="tRNA (guanine(37)-N1)-methyltransferase"/>
    <property type="match status" value="1"/>
</dbReference>
<dbReference type="GO" id="GO:0005759">
    <property type="term" value="C:mitochondrial matrix"/>
    <property type="evidence" value="ECO:0007669"/>
    <property type="project" value="UniProtKB-SubCell"/>
</dbReference>
<dbReference type="CDD" id="cd02440">
    <property type="entry name" value="AdoMet_MTases"/>
    <property type="match status" value="1"/>
</dbReference>
<gene>
    <name evidence="13" type="ORF">MICPUCDRAFT_46659</name>
</gene>
<dbReference type="AlphaFoldDB" id="C1MP56"/>
<dbReference type="HAMAP" id="MF_03152">
    <property type="entry name" value="TRM5"/>
    <property type="match status" value="1"/>
</dbReference>
<proteinExistence type="inferred from homology"/>
<feature type="binding site" evidence="10">
    <location>
        <position position="433"/>
    </location>
    <ligand>
        <name>S-adenosyl-L-methionine</name>
        <dbReference type="ChEBI" id="CHEBI:59789"/>
    </ligand>
</feature>
<evidence type="ECO:0000256" key="7">
    <source>
        <dbReference type="ARBA" id="ARBA00023128"/>
    </source>
</evidence>
<keyword evidence="4 10" id="KW-0808">Transferase</keyword>
<evidence type="ECO:0000256" key="10">
    <source>
        <dbReference type="HAMAP-Rule" id="MF_03152"/>
    </source>
</evidence>
<comment type="similarity">
    <text evidence="1">Belongs to the class I-like SAM-binding methyltransferase superfamily. TRM5/TYW2 family.</text>
</comment>
<keyword evidence="5 10" id="KW-0949">S-adenosyl-L-methionine</keyword>
<dbReference type="OrthoDB" id="408788at2759"/>
<dbReference type="InterPro" id="IPR056743">
    <property type="entry name" value="TRM5-TYW2-like_MTfase"/>
</dbReference>
<feature type="compositionally biased region" description="Low complexity" evidence="11">
    <location>
        <begin position="97"/>
        <end position="120"/>
    </location>
</feature>
<keyword evidence="3 10" id="KW-0489">Methyltransferase</keyword>
<dbReference type="GO" id="GO:0005634">
    <property type="term" value="C:nucleus"/>
    <property type="evidence" value="ECO:0007669"/>
    <property type="project" value="UniProtKB-SubCell"/>
</dbReference>
<keyword evidence="6 10" id="KW-0819">tRNA processing</keyword>
<dbReference type="PANTHER" id="PTHR23245:SF43">
    <property type="entry name" value="TRNA (GUANINE(37)-N1)-METHYLTRANSFERASE 2"/>
    <property type="match status" value="1"/>
</dbReference>
<feature type="binding site" evidence="10">
    <location>
        <begin position="372"/>
        <end position="373"/>
    </location>
    <ligand>
        <name>S-adenosyl-L-methionine</name>
        <dbReference type="ChEBI" id="CHEBI:59789"/>
    </ligand>
</feature>
<dbReference type="KEGG" id="mpp:MICPUCDRAFT_46659"/>
<evidence type="ECO:0000256" key="1">
    <source>
        <dbReference type="ARBA" id="ARBA00009775"/>
    </source>
</evidence>
<dbReference type="SUPFAM" id="SSF53335">
    <property type="entry name" value="S-adenosyl-L-methionine-dependent methyltransferases"/>
    <property type="match status" value="1"/>
</dbReference>
<dbReference type="InterPro" id="IPR029063">
    <property type="entry name" value="SAM-dependent_MTases_sf"/>
</dbReference>
<keyword evidence="7 10" id="KW-0496">Mitochondrion</keyword>
<feature type="compositionally biased region" description="Low complexity" evidence="11">
    <location>
        <begin position="43"/>
        <end position="60"/>
    </location>
</feature>
<dbReference type="InterPro" id="IPR030382">
    <property type="entry name" value="MeTrfase_TRM5/TYW2"/>
</dbReference>
<dbReference type="Pfam" id="PF25133">
    <property type="entry name" value="TYW2_N_2"/>
    <property type="match status" value="1"/>
</dbReference>
<dbReference type="GO" id="GO:0052906">
    <property type="term" value="F:tRNA (guanine(37)-N1)-methyltransferase activity"/>
    <property type="evidence" value="ECO:0007669"/>
    <property type="project" value="UniProtKB-UniRule"/>
</dbReference>
<protein>
    <recommendedName>
        <fullName evidence="10">tRNA (guanine(37)-N1)-methyltransferase</fullName>
        <ecNumber evidence="10">2.1.1.228</ecNumber>
    </recommendedName>
    <alternativeName>
        <fullName evidence="10">M1G-methyltransferase</fullName>
    </alternativeName>
    <alternativeName>
        <fullName evidence="10">tRNA [GM37] methyltransferase</fullName>
    </alternativeName>
    <alternativeName>
        <fullName evidence="10">tRNA methyltransferase 5 homolog</fullName>
    </alternativeName>
</protein>
<accession>C1MP56</accession>
<evidence type="ECO:0000256" key="3">
    <source>
        <dbReference type="ARBA" id="ARBA00022603"/>
    </source>
</evidence>
<dbReference type="EMBL" id="GG663737">
    <property type="protein sequence ID" value="EEH58871.1"/>
    <property type="molecule type" value="Genomic_DNA"/>
</dbReference>
<dbReference type="EC" id="2.1.1.228" evidence="10"/>
<organism evidence="14">
    <name type="scientific">Micromonas pusilla (strain CCMP1545)</name>
    <name type="common">Picoplanktonic green alga</name>
    <dbReference type="NCBI Taxonomy" id="564608"/>
    <lineage>
        <taxon>Eukaryota</taxon>
        <taxon>Viridiplantae</taxon>
        <taxon>Chlorophyta</taxon>
        <taxon>Mamiellophyceae</taxon>
        <taxon>Mamiellales</taxon>
        <taxon>Mamiellaceae</taxon>
        <taxon>Micromonas</taxon>
    </lineage>
</organism>
<comment type="function">
    <text evidence="10">Specifically methylates the N1 position of guanosine-37 in various cytoplasmic and mitochondrial tRNAs. Methylation is not dependent on the nature of the nucleoside 5' of the target nucleoside. This is the first step in the biosynthesis of wybutosine (yW), a modified base adjacent to the anticodon of tRNAs and required for accurate decoding.</text>
</comment>
<dbReference type="GeneID" id="9682202"/>
<evidence type="ECO:0000256" key="11">
    <source>
        <dbReference type="SAM" id="MobiDB-lite"/>
    </source>
</evidence>
<dbReference type="InterPro" id="IPR025792">
    <property type="entry name" value="tRNA_Gua_MeTrfase_euk"/>
</dbReference>
<dbReference type="Gene3D" id="3.40.50.150">
    <property type="entry name" value="Vaccinia Virus protein VP39"/>
    <property type="match status" value="1"/>
</dbReference>
<feature type="domain" description="SAM-dependent methyltransferase TRM5/TYW2-type" evidence="12">
    <location>
        <begin position="238"/>
        <end position="522"/>
    </location>
</feature>
<feature type="region of interest" description="Disordered" evidence="11">
    <location>
        <begin position="25"/>
        <end position="121"/>
    </location>
</feature>
<comment type="subcellular location">
    <subcellularLocation>
        <location evidence="10">Mitochondrion matrix</location>
    </subcellularLocation>
    <subcellularLocation>
        <location evidence="10">Nucleus</location>
    </subcellularLocation>
    <subcellularLocation>
        <location evidence="10">Cytoplasm</location>
    </subcellularLocation>
    <text evidence="10">Predominantly in the mitochondria and in the nucleus.</text>
</comment>
<sequence>MSASAARVVVARVGAGARARLVGTAGPRRAAGSAHANAHWRAVRSPPARSPSPDHAPARAQHVTRASVRSLSGGHGVARGGGGGDGRGARSVHQDAADAASSSRTATSSSSSPPSAPVVDPADERFHTELVVAAIRAPTREIGGLMAAIKKHTLDRPRLNKVIADVEEREHSLILLSEASCAAGAPVDDYPPAVTEALAKTPSATLTTHVMHLGYDALSAEEALRRIIPPGIVIPVGFETVGRVAHLNLREEHEPYKAAVAAVLVDKLKQIEVVVNKTGETGGPYRTFDMEVLAGAPKNDRPNAPLETEVNENGLLYKLDFRAMYWNSRLGTERQRLVDSFSPDDVVLDLCAGVGPIALLAARKCERVYANDLNPKAIDYLSVNDQKNGKPKRRLAGITCLDARDAVELRVSRVGFDADGKLQGVRFTQAVMNLPQGSLELLDCFKGAFTRDVWPPEALPRINVYAFSKHPTNPEGEIGGLAAQALGLGRSAKALGDGVVYRRVRLVAPGKHMMLVSFVLPEKAAYKTGYKR</sequence>
<dbReference type="GO" id="GO:0070901">
    <property type="term" value="P:mitochondrial tRNA methylation"/>
    <property type="evidence" value="ECO:0007669"/>
    <property type="project" value="UniProtKB-ARBA"/>
</dbReference>
<evidence type="ECO:0000256" key="8">
    <source>
        <dbReference type="ARBA" id="ARBA00023242"/>
    </source>
</evidence>
<dbReference type="Gene3D" id="3.30.300.110">
    <property type="entry name" value="Met-10+ protein-like domains"/>
    <property type="match status" value="1"/>
</dbReference>
<comment type="catalytic activity">
    <reaction evidence="9 10">
        <text>guanosine(37) in tRNA + S-adenosyl-L-methionine = N(1)-methylguanosine(37) in tRNA + S-adenosyl-L-homocysteine + H(+)</text>
        <dbReference type="Rhea" id="RHEA:36899"/>
        <dbReference type="Rhea" id="RHEA-COMP:10145"/>
        <dbReference type="Rhea" id="RHEA-COMP:10147"/>
        <dbReference type="ChEBI" id="CHEBI:15378"/>
        <dbReference type="ChEBI" id="CHEBI:57856"/>
        <dbReference type="ChEBI" id="CHEBI:59789"/>
        <dbReference type="ChEBI" id="CHEBI:73542"/>
        <dbReference type="ChEBI" id="CHEBI:74269"/>
        <dbReference type="EC" id="2.1.1.228"/>
    </reaction>
</comment>
<comment type="subunit">
    <text evidence="10">Monomer.</text>
</comment>